<dbReference type="InterPro" id="IPR047951">
    <property type="entry name" value="Transpos_ISL3"/>
</dbReference>
<dbReference type="AlphaFoldDB" id="A0A4U0RKU2"/>
<feature type="domain" description="Transposase IS204/IS1001/IS1096/IS1165 zinc-finger" evidence="2">
    <location>
        <begin position="34"/>
        <end position="78"/>
    </location>
</feature>
<reference evidence="3 4" key="1">
    <citation type="submission" date="2019-04" db="EMBL/GenBank/DDBJ databases">
        <title>Streptomyces oryziradicis sp. nov., a novel actinomycete isolated from rhizosphere soil of rice (Oryza sativa L.).</title>
        <authorList>
            <person name="Li C."/>
        </authorList>
    </citation>
    <scope>NUCLEOTIDE SEQUENCE [LARGE SCALE GENOMIC DNA]</scope>
    <source>
        <strain evidence="3 4">NEAU-C40</strain>
    </source>
</reference>
<proteinExistence type="predicted"/>
<dbReference type="RefSeq" id="WP_136730786.1">
    <property type="nucleotide sequence ID" value="NZ_SUMC01000162.1"/>
</dbReference>
<accession>A0A4U0RKU2</accession>
<dbReference type="InterPro" id="IPR029261">
    <property type="entry name" value="Transposase_Znf"/>
</dbReference>
<feature type="domain" description="Transposase IS204/IS1001/IS1096/IS1165 DDE" evidence="1">
    <location>
        <begin position="155"/>
        <end position="246"/>
    </location>
</feature>
<gene>
    <name evidence="3" type="ORF">FCI23_51025</name>
</gene>
<comment type="caution">
    <text evidence="3">The sequence shown here is derived from an EMBL/GenBank/DDBJ whole genome shotgun (WGS) entry which is preliminary data.</text>
</comment>
<dbReference type="PANTHER" id="PTHR33498:SF1">
    <property type="entry name" value="TRANSPOSASE FOR INSERTION SEQUENCE ELEMENT IS1557"/>
    <property type="match status" value="1"/>
</dbReference>
<dbReference type="Proteomes" id="UP000305778">
    <property type="component" value="Unassembled WGS sequence"/>
</dbReference>
<sequence>MLWSAFSHLDSVIVEGVVIAEGLMTITARSGTRQALCPGCGSLSDRIHGGYQRRLADMAVAGRRTVVDLLVRRFLCPAAVCVRKTFVEQIAGLTERYARRTRPLRGNLETIALALSGRAGARLTESLSIPIGANTLIRLVRKLSEQPVCPTPRVLGVDDFALKRGHVYATILIDVETGRRVDVLPGTFAAWLREHPGVEIVCRDRASAYAEAVRTAAPDAVQVADRFHLWKNLCEAVEKCVAAHRACLTEPTEDLALGTLAVDTETDAPPEPIPPATEGTRAAQRRERHTAVHALFDKGVGIYAIAKALGLDPKTVGKYAHAATVEDVPTSDGHRDTPIHPYLAHLHRRWNEGCTDAARLCAEIRELGFRGSARTVRRHLQPVRATGKPAPKVPEALTVRQATRLITRRPTSLDEDEKVKLNGLLTRCPELDAVAECVRTFAEMMNDKRGAELNDWLARAEATQMPSLRSLARGLRQDFAAVKAGLTLEWSSGKVEGNVNRIKMIKRTGYGRAEFDLLRRRILYAD</sequence>
<evidence type="ECO:0000313" key="3">
    <source>
        <dbReference type="EMBL" id="TJZ96315.1"/>
    </source>
</evidence>
<dbReference type="InterPro" id="IPR002560">
    <property type="entry name" value="Transposase_DDE"/>
</dbReference>
<evidence type="ECO:0000259" key="1">
    <source>
        <dbReference type="Pfam" id="PF01610"/>
    </source>
</evidence>
<feature type="domain" description="Transposase IS204/IS1001/IS1096/IS1165 DDE" evidence="1">
    <location>
        <begin position="392"/>
        <end position="522"/>
    </location>
</feature>
<evidence type="ECO:0000313" key="4">
    <source>
        <dbReference type="Proteomes" id="UP000305778"/>
    </source>
</evidence>
<protein>
    <submittedName>
        <fullName evidence="3">ISL3 family transposase</fullName>
    </submittedName>
</protein>
<dbReference type="PANTHER" id="PTHR33498">
    <property type="entry name" value="TRANSPOSASE FOR INSERTION SEQUENCE ELEMENT IS1557"/>
    <property type="match status" value="1"/>
</dbReference>
<dbReference type="EMBL" id="SUMC01000162">
    <property type="protein sequence ID" value="TJZ96315.1"/>
    <property type="molecule type" value="Genomic_DNA"/>
</dbReference>
<dbReference type="Pfam" id="PF14690">
    <property type="entry name" value="Zn_ribbon_ISL3"/>
    <property type="match status" value="1"/>
</dbReference>
<keyword evidence="4" id="KW-1185">Reference proteome</keyword>
<dbReference type="Pfam" id="PF01610">
    <property type="entry name" value="DDE_Tnp_ISL3"/>
    <property type="match status" value="2"/>
</dbReference>
<organism evidence="3 4">
    <name type="scientific">Actinacidiphila oryziradicis</name>
    <dbReference type="NCBI Taxonomy" id="2571141"/>
    <lineage>
        <taxon>Bacteria</taxon>
        <taxon>Bacillati</taxon>
        <taxon>Actinomycetota</taxon>
        <taxon>Actinomycetes</taxon>
        <taxon>Kitasatosporales</taxon>
        <taxon>Streptomycetaceae</taxon>
        <taxon>Actinacidiphila</taxon>
    </lineage>
</organism>
<name>A0A4U0RKU2_9ACTN</name>
<dbReference type="NCBIfam" id="NF033550">
    <property type="entry name" value="transpos_ISL3"/>
    <property type="match status" value="1"/>
</dbReference>
<evidence type="ECO:0000259" key="2">
    <source>
        <dbReference type="Pfam" id="PF14690"/>
    </source>
</evidence>
<dbReference type="OrthoDB" id="3238779at2"/>